<dbReference type="AlphaFoldDB" id="A0AA97I125"/>
<sequence length="383" mass="41300">MSSPEADFTAFNLCTGAVQHHNFARPQRKLRSVEVAAAAQPSVLEKGETVSLPESYMALDGMRETFDLLARTDTASLLILKQGKLVFEQYSHNAGPDTQWVCWSISKSLTSALIGIAVAEGAIESVDDPVTRYVPELQGTAYDGPSVKKVLQMSSGVACNEDYSIRGGDFEQLLAATGPGKSIAAHLASLKREYDPGTVCRYSSVDTEVLGMVLRGATGQSLASFMEEKLAGPLGFEAPAYWHVDETGQELASAGAYVCPRDLARFGELYRNSGCVNGQQIIPESWVRASITPDAPHLMPGEIIVSGEKIASAYGYQWWLSPSEEGYDFAAVGIFGQFIYICPSLDITIVKQSATRTFGTAPGDAQDHMMETSLFLAQLARAV</sequence>
<dbReference type="InterPro" id="IPR012338">
    <property type="entry name" value="Beta-lactam/transpept-like"/>
</dbReference>
<protein>
    <submittedName>
        <fullName evidence="2">Serine hydrolase</fullName>
        <ecNumber evidence="2">3.-.-.-</ecNumber>
    </submittedName>
</protein>
<reference evidence="2 3" key="1">
    <citation type="submission" date="2023-10" db="EMBL/GenBank/DDBJ databases">
        <title>Complete genome sequence of a Sphingomonadaceae bacterium.</title>
        <authorList>
            <person name="Yan C."/>
        </authorList>
    </citation>
    <scope>NUCLEOTIDE SEQUENCE [LARGE SCALE GENOMIC DNA]</scope>
    <source>
        <strain evidence="2 3">SCSIO 66989</strain>
    </source>
</reference>
<name>A0AA97I125_9SPHN</name>
<dbReference type="KEGG" id="acoa:RB602_02575"/>
<dbReference type="InterPro" id="IPR001466">
    <property type="entry name" value="Beta-lactam-related"/>
</dbReference>
<evidence type="ECO:0000259" key="1">
    <source>
        <dbReference type="Pfam" id="PF00144"/>
    </source>
</evidence>
<proteinExistence type="predicted"/>
<dbReference type="GO" id="GO:0016787">
    <property type="term" value="F:hydrolase activity"/>
    <property type="evidence" value="ECO:0007669"/>
    <property type="project" value="UniProtKB-KW"/>
</dbReference>
<dbReference type="InterPro" id="IPR050789">
    <property type="entry name" value="Diverse_Enzym_Activities"/>
</dbReference>
<dbReference type="SUPFAM" id="SSF56601">
    <property type="entry name" value="beta-lactamase/transpeptidase-like"/>
    <property type="match status" value="1"/>
</dbReference>
<dbReference type="Gene3D" id="3.40.710.10">
    <property type="entry name" value="DD-peptidase/beta-lactamase superfamily"/>
    <property type="match status" value="1"/>
</dbReference>
<evidence type="ECO:0000313" key="3">
    <source>
        <dbReference type="Proteomes" id="UP001302429"/>
    </source>
</evidence>
<dbReference type="EC" id="3.-.-.-" evidence="2"/>
<dbReference type="RefSeq" id="WP_317082677.1">
    <property type="nucleotide sequence ID" value="NZ_CP136594.1"/>
</dbReference>
<dbReference type="Proteomes" id="UP001302429">
    <property type="component" value="Chromosome"/>
</dbReference>
<dbReference type="EMBL" id="CP136594">
    <property type="protein sequence ID" value="WOE75617.1"/>
    <property type="molecule type" value="Genomic_DNA"/>
</dbReference>
<organism evidence="2 3">
    <name type="scientific">Alterisphingorhabdus coralli</name>
    <dbReference type="NCBI Taxonomy" id="3071408"/>
    <lineage>
        <taxon>Bacteria</taxon>
        <taxon>Pseudomonadati</taxon>
        <taxon>Pseudomonadota</taxon>
        <taxon>Alphaproteobacteria</taxon>
        <taxon>Sphingomonadales</taxon>
        <taxon>Sphingomonadaceae</taxon>
        <taxon>Alterisphingorhabdus (ex Yan et al. 2024)</taxon>
    </lineage>
</organism>
<dbReference type="PANTHER" id="PTHR43283">
    <property type="entry name" value="BETA-LACTAMASE-RELATED"/>
    <property type="match status" value="1"/>
</dbReference>
<evidence type="ECO:0000313" key="2">
    <source>
        <dbReference type="EMBL" id="WOE75617.1"/>
    </source>
</evidence>
<dbReference type="Pfam" id="PF00144">
    <property type="entry name" value="Beta-lactamase"/>
    <property type="match status" value="1"/>
</dbReference>
<keyword evidence="2" id="KW-0378">Hydrolase</keyword>
<accession>A0AA97I125</accession>
<keyword evidence="3" id="KW-1185">Reference proteome</keyword>
<dbReference type="PANTHER" id="PTHR43283:SF14">
    <property type="entry name" value="BLL8153 PROTEIN"/>
    <property type="match status" value="1"/>
</dbReference>
<feature type="domain" description="Beta-lactamase-related" evidence="1">
    <location>
        <begin position="72"/>
        <end position="354"/>
    </location>
</feature>
<gene>
    <name evidence="2" type="ORF">RB602_02575</name>
</gene>